<sequence>MLVVRVLFHQKCAMLRCSGYVWLPLITLVKTDSAKLCRLYGKMRAMDGFPIVDTDFLAQIQLAIMSSQFSSRHLRYKLVRTSISDQPVSVEVM</sequence>
<organism evidence="1">
    <name type="scientific">Spodoptera frugiperda</name>
    <name type="common">Fall armyworm</name>
    <dbReference type="NCBI Taxonomy" id="7108"/>
    <lineage>
        <taxon>Eukaryota</taxon>
        <taxon>Metazoa</taxon>
        <taxon>Ecdysozoa</taxon>
        <taxon>Arthropoda</taxon>
        <taxon>Hexapoda</taxon>
        <taxon>Insecta</taxon>
        <taxon>Pterygota</taxon>
        <taxon>Neoptera</taxon>
        <taxon>Endopterygota</taxon>
        <taxon>Lepidoptera</taxon>
        <taxon>Glossata</taxon>
        <taxon>Ditrysia</taxon>
        <taxon>Noctuoidea</taxon>
        <taxon>Noctuidae</taxon>
        <taxon>Amphipyrinae</taxon>
        <taxon>Spodoptera</taxon>
    </lineage>
</organism>
<accession>A0A2H1V3N5</accession>
<reference evidence="1" key="1">
    <citation type="submission" date="2016-07" db="EMBL/GenBank/DDBJ databases">
        <authorList>
            <person name="Bretaudeau A."/>
        </authorList>
    </citation>
    <scope>NUCLEOTIDE SEQUENCE</scope>
    <source>
        <strain evidence="1">Rice</strain>
        <tissue evidence="1">Whole body</tissue>
    </source>
</reference>
<evidence type="ECO:0000313" key="1">
    <source>
        <dbReference type="EMBL" id="SOQ34894.1"/>
    </source>
</evidence>
<protein>
    <submittedName>
        <fullName evidence="1">SFRICE_001670</fullName>
    </submittedName>
</protein>
<proteinExistence type="predicted"/>
<dbReference type="AlphaFoldDB" id="A0A2H1V3N5"/>
<name>A0A2H1V3N5_SPOFR</name>
<gene>
    <name evidence="1" type="ORF">SFRICE_001670</name>
</gene>
<dbReference type="EMBL" id="ODYU01000332">
    <property type="protein sequence ID" value="SOQ34894.1"/>
    <property type="molecule type" value="Genomic_DNA"/>
</dbReference>